<gene>
    <name evidence="2" type="ORF">NEA10_15455</name>
</gene>
<reference evidence="2" key="1">
    <citation type="submission" date="2022-06" db="EMBL/GenBank/DDBJ databases">
        <title>Genome sequence of Phormidium yuhuli AB48 isolated from an industrial photobioreactor environment.</title>
        <authorList>
            <person name="Qiu Y."/>
            <person name="Noonan A.J.C."/>
            <person name="Dofher K."/>
            <person name="Koch M."/>
            <person name="Kieft B."/>
            <person name="Lin X."/>
            <person name="Ziels R.M."/>
            <person name="Hallam S.J."/>
        </authorList>
    </citation>
    <scope>NUCLEOTIDE SEQUENCE</scope>
    <source>
        <strain evidence="2">AB48</strain>
    </source>
</reference>
<evidence type="ECO:0000313" key="2">
    <source>
        <dbReference type="EMBL" id="USR90229.1"/>
    </source>
</evidence>
<dbReference type="InterPro" id="IPR054663">
    <property type="entry name" value="FraC"/>
</dbReference>
<evidence type="ECO:0008006" key="4">
    <source>
        <dbReference type="Google" id="ProtNLM"/>
    </source>
</evidence>
<feature type="transmembrane region" description="Helical" evidence="1">
    <location>
        <begin position="95"/>
        <end position="117"/>
    </location>
</feature>
<keyword evidence="1" id="KW-1133">Transmembrane helix</keyword>
<sequence>MMVLPLRAIASQILLLLVAVAIESTVFHRYLAVSRRMSVQYALALDLLSVALGWLSFFVMVEVLGSHPWVIQVMAYVFTGRFVSRPGRDGIEPVLAVVTIILFFSGFFLKTQVLYWLQRLTIFPFESQDLDEQFQRAKTQRLVRYQIRVDQDRTVLLAHGLSHGAIFLLLVVMILGL</sequence>
<protein>
    <recommendedName>
        <fullName evidence="4">Filament integrity protein</fullName>
    </recommendedName>
</protein>
<feature type="transmembrane region" description="Helical" evidence="1">
    <location>
        <begin position="39"/>
        <end position="60"/>
    </location>
</feature>
<dbReference type="Proteomes" id="UP001056708">
    <property type="component" value="Chromosome"/>
</dbReference>
<dbReference type="RefSeq" id="WP_252662152.1">
    <property type="nucleotide sequence ID" value="NZ_CP098611.1"/>
</dbReference>
<dbReference type="EMBL" id="CP098611">
    <property type="protein sequence ID" value="USR90229.1"/>
    <property type="molecule type" value="Genomic_DNA"/>
</dbReference>
<feature type="transmembrane region" description="Helical" evidence="1">
    <location>
        <begin position="6"/>
        <end position="27"/>
    </location>
</feature>
<evidence type="ECO:0000313" key="3">
    <source>
        <dbReference type="Proteomes" id="UP001056708"/>
    </source>
</evidence>
<feature type="transmembrane region" description="Helical" evidence="1">
    <location>
        <begin position="156"/>
        <end position="176"/>
    </location>
</feature>
<accession>A0ABY5AM07</accession>
<dbReference type="Pfam" id="PF24301">
    <property type="entry name" value="FraC"/>
    <property type="match status" value="1"/>
</dbReference>
<keyword evidence="3" id="KW-1185">Reference proteome</keyword>
<keyword evidence="1" id="KW-0472">Membrane</keyword>
<keyword evidence="1" id="KW-0812">Transmembrane</keyword>
<organism evidence="2 3">
    <name type="scientific">Phormidium yuhuli AB48</name>
    <dbReference type="NCBI Taxonomy" id="2940671"/>
    <lineage>
        <taxon>Bacteria</taxon>
        <taxon>Bacillati</taxon>
        <taxon>Cyanobacteriota</taxon>
        <taxon>Cyanophyceae</taxon>
        <taxon>Oscillatoriophycideae</taxon>
        <taxon>Oscillatoriales</taxon>
        <taxon>Oscillatoriaceae</taxon>
        <taxon>Phormidium</taxon>
        <taxon>Phormidium yuhuli</taxon>
    </lineage>
</organism>
<name>A0ABY5AM07_9CYAN</name>
<evidence type="ECO:0000256" key="1">
    <source>
        <dbReference type="SAM" id="Phobius"/>
    </source>
</evidence>
<dbReference type="NCBIfam" id="NF045624">
    <property type="entry name" value="filament_FraC"/>
    <property type="match status" value="1"/>
</dbReference>
<proteinExistence type="predicted"/>